<dbReference type="GO" id="GO:0003677">
    <property type="term" value="F:DNA binding"/>
    <property type="evidence" value="ECO:0007669"/>
    <property type="project" value="InterPro"/>
</dbReference>
<dbReference type="Gene3D" id="1.10.10.10">
    <property type="entry name" value="Winged helix-like DNA-binding domain superfamily/Winged helix DNA-binding domain"/>
    <property type="match status" value="1"/>
</dbReference>
<keyword evidence="4" id="KW-0804">Transcription</keyword>
<feature type="domain" description="RNA polymerase sigma factor 70 region 4 type 2" evidence="6">
    <location>
        <begin position="156"/>
        <end position="207"/>
    </location>
</feature>
<dbReference type="InterPro" id="IPR013324">
    <property type="entry name" value="RNA_pol_sigma_r3/r4-like"/>
</dbReference>
<dbReference type="GO" id="GO:0006352">
    <property type="term" value="P:DNA-templated transcription initiation"/>
    <property type="evidence" value="ECO:0007669"/>
    <property type="project" value="InterPro"/>
</dbReference>
<keyword evidence="3" id="KW-0731">Sigma factor</keyword>
<dbReference type="InterPro" id="IPR013249">
    <property type="entry name" value="RNA_pol_sigma70_r4_t2"/>
</dbReference>
<sequence length="219" mass="25822">MYTDWEICWLFDEFEDPEIFLNRLRENPEGVLADEYDRYRDRLWRIVNFRLDTRLLGRVDADDILQEAYLDAATRIEHYLNDPATTFFIWLRTIVGQTLIDVHRRHLGAQKRDVRREVKAKRRVFSASTSFQIANVLLGDMTSPSQAALKEELAIQLREALESLNEIDREILVLRHFEELSNLEASEVLEIEPKTASMRYFRALTRLRSILVQIPGIIE</sequence>
<evidence type="ECO:0000256" key="1">
    <source>
        <dbReference type="ARBA" id="ARBA00010641"/>
    </source>
</evidence>
<dbReference type="Gene3D" id="1.10.1740.10">
    <property type="match status" value="1"/>
</dbReference>
<gene>
    <name evidence="7" type="ORF">DIT97_23205</name>
</gene>
<dbReference type="InterPro" id="IPR013325">
    <property type="entry name" value="RNA_pol_sigma_r2"/>
</dbReference>
<evidence type="ECO:0000256" key="2">
    <source>
        <dbReference type="ARBA" id="ARBA00023015"/>
    </source>
</evidence>
<evidence type="ECO:0000313" key="7">
    <source>
        <dbReference type="EMBL" id="HCO25786.1"/>
    </source>
</evidence>
<dbReference type="InterPro" id="IPR007627">
    <property type="entry name" value="RNA_pol_sigma70_r2"/>
</dbReference>
<comment type="caution">
    <text evidence="7">The sequence shown here is derived from an EMBL/GenBank/DDBJ whole genome shotgun (WGS) entry which is preliminary data.</text>
</comment>
<accession>A0A3D3RAZ9</accession>
<dbReference type="InterPro" id="IPR039425">
    <property type="entry name" value="RNA_pol_sigma-70-like"/>
</dbReference>
<name>A0A3D3RAZ9_9PLAN</name>
<organism evidence="7 8">
    <name type="scientific">Gimesia maris</name>
    <dbReference type="NCBI Taxonomy" id="122"/>
    <lineage>
        <taxon>Bacteria</taxon>
        <taxon>Pseudomonadati</taxon>
        <taxon>Planctomycetota</taxon>
        <taxon>Planctomycetia</taxon>
        <taxon>Planctomycetales</taxon>
        <taxon>Planctomycetaceae</taxon>
        <taxon>Gimesia</taxon>
    </lineage>
</organism>
<dbReference type="NCBIfam" id="TIGR02937">
    <property type="entry name" value="sigma70-ECF"/>
    <property type="match status" value="1"/>
</dbReference>
<dbReference type="CDD" id="cd06171">
    <property type="entry name" value="Sigma70_r4"/>
    <property type="match status" value="1"/>
</dbReference>
<reference evidence="7 8" key="1">
    <citation type="journal article" date="2018" name="Nat. Biotechnol.">
        <title>A standardized bacterial taxonomy based on genome phylogeny substantially revises the tree of life.</title>
        <authorList>
            <person name="Parks D.H."/>
            <person name="Chuvochina M."/>
            <person name="Waite D.W."/>
            <person name="Rinke C."/>
            <person name="Skarshewski A."/>
            <person name="Chaumeil P.A."/>
            <person name="Hugenholtz P."/>
        </authorList>
    </citation>
    <scope>NUCLEOTIDE SEQUENCE [LARGE SCALE GENOMIC DNA]</scope>
    <source>
        <strain evidence="7">UBA9375</strain>
    </source>
</reference>
<dbReference type="AlphaFoldDB" id="A0A3D3RAZ9"/>
<dbReference type="SUPFAM" id="SSF88946">
    <property type="entry name" value="Sigma2 domain of RNA polymerase sigma factors"/>
    <property type="match status" value="1"/>
</dbReference>
<dbReference type="EMBL" id="DQAY01000138">
    <property type="protein sequence ID" value="HCO25786.1"/>
    <property type="molecule type" value="Genomic_DNA"/>
</dbReference>
<evidence type="ECO:0000259" key="5">
    <source>
        <dbReference type="Pfam" id="PF04542"/>
    </source>
</evidence>
<evidence type="ECO:0000256" key="4">
    <source>
        <dbReference type="ARBA" id="ARBA00023163"/>
    </source>
</evidence>
<evidence type="ECO:0000313" key="8">
    <source>
        <dbReference type="Proteomes" id="UP000263642"/>
    </source>
</evidence>
<dbReference type="Proteomes" id="UP000263642">
    <property type="component" value="Unassembled WGS sequence"/>
</dbReference>
<dbReference type="InterPro" id="IPR014284">
    <property type="entry name" value="RNA_pol_sigma-70_dom"/>
</dbReference>
<protein>
    <submittedName>
        <fullName evidence="7">RNA polymerase subunit sigma-24</fullName>
    </submittedName>
</protein>
<dbReference type="InterPro" id="IPR014326">
    <property type="entry name" value="RNA_pol_sigma-70_Plancto"/>
</dbReference>
<dbReference type="Pfam" id="PF08281">
    <property type="entry name" value="Sigma70_r4_2"/>
    <property type="match status" value="1"/>
</dbReference>
<evidence type="ECO:0000256" key="3">
    <source>
        <dbReference type="ARBA" id="ARBA00023082"/>
    </source>
</evidence>
<dbReference type="Pfam" id="PF04542">
    <property type="entry name" value="Sigma70_r2"/>
    <property type="match status" value="1"/>
</dbReference>
<dbReference type="SUPFAM" id="SSF88659">
    <property type="entry name" value="Sigma3 and sigma4 domains of RNA polymerase sigma factors"/>
    <property type="match status" value="1"/>
</dbReference>
<comment type="similarity">
    <text evidence="1">Belongs to the sigma-70 factor family. ECF subfamily.</text>
</comment>
<keyword evidence="2" id="KW-0805">Transcription regulation</keyword>
<evidence type="ECO:0000259" key="6">
    <source>
        <dbReference type="Pfam" id="PF08281"/>
    </source>
</evidence>
<dbReference type="PANTHER" id="PTHR43133">
    <property type="entry name" value="RNA POLYMERASE ECF-TYPE SIGMA FACTO"/>
    <property type="match status" value="1"/>
</dbReference>
<proteinExistence type="inferred from homology"/>
<dbReference type="InterPro" id="IPR036388">
    <property type="entry name" value="WH-like_DNA-bd_sf"/>
</dbReference>
<dbReference type="NCBIfam" id="TIGR02984">
    <property type="entry name" value="Sig-70_plancto1"/>
    <property type="match status" value="1"/>
</dbReference>
<dbReference type="PANTHER" id="PTHR43133:SF39">
    <property type="entry name" value="SIMILAR TO RNA POLYMERASE SIGMA-E FACTOR"/>
    <property type="match status" value="1"/>
</dbReference>
<dbReference type="GO" id="GO:0016987">
    <property type="term" value="F:sigma factor activity"/>
    <property type="evidence" value="ECO:0007669"/>
    <property type="project" value="UniProtKB-KW"/>
</dbReference>
<feature type="domain" description="RNA polymerase sigma-70 region 2" evidence="5">
    <location>
        <begin position="36"/>
        <end position="106"/>
    </location>
</feature>